<dbReference type="GO" id="GO:0051082">
    <property type="term" value="F:unfolded protein binding"/>
    <property type="evidence" value="ECO:0007669"/>
    <property type="project" value="TreeGrafter"/>
</dbReference>
<organism evidence="8">
    <name type="scientific">marine sediment metagenome</name>
    <dbReference type="NCBI Taxonomy" id="412755"/>
    <lineage>
        <taxon>unclassified sequences</taxon>
        <taxon>metagenomes</taxon>
        <taxon>ecological metagenomes</taxon>
    </lineage>
</organism>
<feature type="non-terminal residue" evidence="8">
    <location>
        <position position="151"/>
    </location>
</feature>
<comment type="caution">
    <text evidence="8">The sequence shown here is derived from an EMBL/GenBank/DDBJ whole genome shotgun (WGS) entry which is preliminary data.</text>
</comment>
<evidence type="ECO:0000256" key="5">
    <source>
        <dbReference type="ARBA" id="ARBA00023016"/>
    </source>
</evidence>
<comment type="subunit">
    <text evidence="3">Homodimer.</text>
</comment>
<reference evidence="8" key="1">
    <citation type="journal article" date="2014" name="Front. Microbiol.">
        <title>High frequency of phylogenetically diverse reductive dehalogenase-homologous genes in deep subseafloor sedimentary metagenomes.</title>
        <authorList>
            <person name="Kawai M."/>
            <person name="Futagami T."/>
            <person name="Toyoda A."/>
            <person name="Takaki Y."/>
            <person name="Nishi S."/>
            <person name="Hori S."/>
            <person name="Arai W."/>
            <person name="Tsubouchi T."/>
            <person name="Morono Y."/>
            <person name="Uchiyama I."/>
            <person name="Ito T."/>
            <person name="Fujiyama A."/>
            <person name="Inagaki F."/>
            <person name="Takami H."/>
        </authorList>
    </citation>
    <scope>NUCLEOTIDE SEQUENCE</scope>
    <source>
        <strain evidence="8">Expedition CK06-06</strain>
    </source>
</reference>
<dbReference type="GO" id="GO:0006457">
    <property type="term" value="P:protein folding"/>
    <property type="evidence" value="ECO:0007669"/>
    <property type="project" value="InterPro"/>
</dbReference>
<keyword evidence="5" id="KW-0346">Stress response</keyword>
<dbReference type="SUPFAM" id="SSF58014">
    <property type="entry name" value="Coiled-coil domain of nucleotide exchange factor GrpE"/>
    <property type="match status" value="1"/>
</dbReference>
<dbReference type="Gene3D" id="2.30.22.10">
    <property type="entry name" value="Head domain of nucleotide exchange factor GrpE"/>
    <property type="match status" value="1"/>
</dbReference>
<dbReference type="GO" id="GO:0051087">
    <property type="term" value="F:protein-folding chaperone binding"/>
    <property type="evidence" value="ECO:0007669"/>
    <property type="project" value="InterPro"/>
</dbReference>
<accession>X1IF20</accession>
<feature type="coiled-coil region" evidence="7">
    <location>
        <begin position="6"/>
        <end position="33"/>
    </location>
</feature>
<evidence type="ECO:0000256" key="4">
    <source>
        <dbReference type="ARBA" id="ARBA00022490"/>
    </source>
</evidence>
<evidence type="ECO:0000313" key="8">
    <source>
        <dbReference type="EMBL" id="GAH67875.1"/>
    </source>
</evidence>
<dbReference type="Pfam" id="PF01025">
    <property type="entry name" value="GrpE"/>
    <property type="match status" value="1"/>
</dbReference>
<keyword evidence="7" id="KW-0175">Coiled coil</keyword>
<evidence type="ECO:0008006" key="9">
    <source>
        <dbReference type="Google" id="ProtNLM"/>
    </source>
</evidence>
<dbReference type="GO" id="GO:0042803">
    <property type="term" value="F:protein homodimerization activity"/>
    <property type="evidence" value="ECO:0007669"/>
    <property type="project" value="InterPro"/>
</dbReference>
<dbReference type="FunFam" id="2.30.22.10:FF:000001">
    <property type="entry name" value="Protein GrpE"/>
    <property type="match status" value="1"/>
</dbReference>
<evidence type="ECO:0000256" key="7">
    <source>
        <dbReference type="SAM" id="Coils"/>
    </source>
</evidence>
<gene>
    <name evidence="8" type="ORF">S03H2_45043</name>
</gene>
<keyword evidence="6" id="KW-0143">Chaperone</keyword>
<keyword evidence="4" id="KW-0963">Cytoplasm</keyword>
<dbReference type="PANTHER" id="PTHR21237:SF23">
    <property type="entry name" value="GRPE PROTEIN HOMOLOG, MITOCHONDRIAL"/>
    <property type="match status" value="1"/>
</dbReference>
<dbReference type="HAMAP" id="MF_01151">
    <property type="entry name" value="GrpE"/>
    <property type="match status" value="1"/>
</dbReference>
<dbReference type="InterPro" id="IPR009012">
    <property type="entry name" value="GrpE_head"/>
</dbReference>
<dbReference type="GO" id="GO:0000774">
    <property type="term" value="F:adenyl-nucleotide exchange factor activity"/>
    <property type="evidence" value="ECO:0007669"/>
    <property type="project" value="InterPro"/>
</dbReference>
<dbReference type="Gene3D" id="3.90.20.20">
    <property type="match status" value="1"/>
</dbReference>
<name>X1IF20_9ZZZZ</name>
<dbReference type="PANTHER" id="PTHR21237">
    <property type="entry name" value="GRPE PROTEIN"/>
    <property type="match status" value="1"/>
</dbReference>
<comment type="subcellular location">
    <subcellularLocation>
        <location evidence="1">Cytoplasm</location>
    </subcellularLocation>
</comment>
<evidence type="ECO:0000256" key="3">
    <source>
        <dbReference type="ARBA" id="ARBA00011738"/>
    </source>
</evidence>
<dbReference type="PRINTS" id="PR00773">
    <property type="entry name" value="GRPEPROTEIN"/>
</dbReference>
<dbReference type="AlphaFoldDB" id="X1IF20"/>
<dbReference type="SUPFAM" id="SSF51064">
    <property type="entry name" value="Head domain of nucleotide exchange factor GrpE"/>
    <property type="match status" value="1"/>
</dbReference>
<dbReference type="EMBL" id="BARU01028199">
    <property type="protein sequence ID" value="GAH67875.1"/>
    <property type="molecule type" value="Genomic_DNA"/>
</dbReference>
<evidence type="ECO:0000256" key="1">
    <source>
        <dbReference type="ARBA" id="ARBA00004496"/>
    </source>
</evidence>
<dbReference type="GO" id="GO:0005737">
    <property type="term" value="C:cytoplasm"/>
    <property type="evidence" value="ECO:0007669"/>
    <property type="project" value="UniProtKB-SubCell"/>
</dbReference>
<evidence type="ECO:0000256" key="6">
    <source>
        <dbReference type="ARBA" id="ARBA00023186"/>
    </source>
</evidence>
<dbReference type="InterPro" id="IPR013805">
    <property type="entry name" value="GrpE_CC"/>
</dbReference>
<comment type="similarity">
    <text evidence="2">Belongs to the GrpE family.</text>
</comment>
<proteinExistence type="inferred from homology"/>
<dbReference type="PROSITE" id="PS01071">
    <property type="entry name" value="GRPE"/>
    <property type="match status" value="1"/>
</dbReference>
<dbReference type="InterPro" id="IPR000740">
    <property type="entry name" value="GrpE"/>
</dbReference>
<sequence length="151" mass="17669">MDARKIKELETRFKELEDKYLRLRAEYENHIKRTSKEKSELITYAGTQVFRMILPILDDLHRTVEHARQDELQKDDPVVQGLALIVDKFAKVLEAEGVQVFRSVGEAFDPELHEALMTRPSNEYPAGIVLEEYEPGYKYRDKVIRHARVVV</sequence>
<evidence type="ECO:0000256" key="2">
    <source>
        <dbReference type="ARBA" id="ARBA00009054"/>
    </source>
</evidence>
<protein>
    <recommendedName>
        <fullName evidence="9">Nucleotide exchange factor GrpE</fullName>
    </recommendedName>
</protein>
<dbReference type="CDD" id="cd00446">
    <property type="entry name" value="GrpE"/>
    <property type="match status" value="1"/>
</dbReference>